<sequence length="168" mass="19932">MQFTFGHEYSHYLCGHLKEAEVVSFSLRNKDRNVVIYNHELEFEADYFSLKNIIHNKKSFTKISHGAFSTLLYLHFVEECLEELHIRKFSISNTHPRARDRLSRLHDRLGEDSPLDDSMIEHMLNVSEQLMEIIKVTKKDQREDLFTFHGSVSMSNYVNRRIVDRVEN</sequence>
<organism evidence="1 2">
    <name type="scientific">Idiomarina zobellii</name>
    <dbReference type="NCBI Taxonomy" id="86103"/>
    <lineage>
        <taxon>Bacteria</taxon>
        <taxon>Pseudomonadati</taxon>
        <taxon>Pseudomonadota</taxon>
        <taxon>Gammaproteobacteria</taxon>
        <taxon>Alteromonadales</taxon>
        <taxon>Idiomarinaceae</taxon>
        <taxon>Idiomarina</taxon>
    </lineage>
</organism>
<dbReference type="RefSeq" id="WP_053953665.1">
    <property type="nucleotide sequence ID" value="NZ_FNCB01000006.1"/>
</dbReference>
<protein>
    <submittedName>
        <fullName evidence="1">Uncharacterized protein</fullName>
    </submittedName>
</protein>
<dbReference type="EMBL" id="LHSG01000006">
    <property type="protein sequence ID" value="KPD23677.1"/>
    <property type="molecule type" value="Genomic_DNA"/>
</dbReference>
<dbReference type="OrthoDB" id="1492681at2"/>
<proteinExistence type="predicted"/>
<dbReference type="Proteomes" id="UP000053030">
    <property type="component" value="Unassembled WGS sequence"/>
</dbReference>
<reference evidence="1 2" key="1">
    <citation type="submission" date="2015-08" db="EMBL/GenBank/DDBJ databases">
        <title>Genome sequencing and assembly of the deep-sea bacterium Idiomarina zobellii.</title>
        <authorList>
            <person name="Mithoefer S.D."/>
            <person name="Rheaume B.A."/>
            <person name="MacLea K.S."/>
        </authorList>
    </citation>
    <scope>NUCLEOTIDE SEQUENCE [LARGE SCALE GENOMIC DNA]</scope>
    <source>
        <strain evidence="1 2">KMM 231</strain>
    </source>
</reference>
<name>A0A837NG75_9GAMM</name>
<comment type="caution">
    <text evidence="1">The sequence shown here is derived from an EMBL/GenBank/DDBJ whole genome shotgun (WGS) entry which is preliminary data.</text>
</comment>
<dbReference type="AlphaFoldDB" id="A0A837NG75"/>
<evidence type="ECO:0000313" key="2">
    <source>
        <dbReference type="Proteomes" id="UP000053030"/>
    </source>
</evidence>
<keyword evidence="2" id="KW-1185">Reference proteome</keyword>
<evidence type="ECO:0000313" key="1">
    <source>
        <dbReference type="EMBL" id="KPD23677.1"/>
    </source>
</evidence>
<accession>A0A837NG75</accession>
<gene>
    <name evidence="1" type="ORF">AFK76_07380</name>
</gene>